<feature type="compositionally biased region" description="Low complexity" evidence="1">
    <location>
        <begin position="94"/>
        <end position="108"/>
    </location>
</feature>
<proteinExistence type="predicted"/>
<dbReference type="HOGENOM" id="CLU_706085_0_0_1"/>
<dbReference type="AlphaFoldDB" id="B0D1Z7"/>
<dbReference type="RefSeq" id="XP_001877626.1">
    <property type="nucleotide sequence ID" value="XM_001877591.1"/>
</dbReference>
<feature type="region of interest" description="Disordered" evidence="1">
    <location>
        <begin position="87"/>
        <end position="108"/>
    </location>
</feature>
<dbReference type="RefSeq" id="XP_001886174.1">
    <property type="nucleotide sequence ID" value="XM_001886139.1"/>
</dbReference>
<evidence type="ECO:0000256" key="1">
    <source>
        <dbReference type="SAM" id="MobiDB-lite"/>
    </source>
</evidence>
<dbReference type="KEGG" id="lbc:LACBIDRAFT_331754"/>
<organism evidence="5">
    <name type="scientific">Laccaria bicolor (strain S238N-H82 / ATCC MYA-4686)</name>
    <name type="common">Bicoloured deceiver</name>
    <name type="synonym">Laccaria laccata var. bicolor</name>
    <dbReference type="NCBI Taxonomy" id="486041"/>
    <lineage>
        <taxon>Eukaryota</taxon>
        <taxon>Fungi</taxon>
        <taxon>Dikarya</taxon>
        <taxon>Basidiomycota</taxon>
        <taxon>Agaricomycotina</taxon>
        <taxon>Agaricomycetes</taxon>
        <taxon>Agaricomycetidae</taxon>
        <taxon>Agaricales</taxon>
        <taxon>Agaricineae</taxon>
        <taxon>Hydnangiaceae</taxon>
        <taxon>Laccaria</taxon>
    </lineage>
</organism>
<dbReference type="Proteomes" id="UP000001194">
    <property type="component" value="Unassembled WGS sequence"/>
</dbReference>
<name>B0D1Z7_LACBS</name>
<reference evidence="4 5" key="1">
    <citation type="journal article" date="2008" name="Nature">
        <title>The genome of Laccaria bicolor provides insights into mycorrhizal symbiosis.</title>
        <authorList>
            <person name="Martin F."/>
            <person name="Aerts A."/>
            <person name="Ahren D."/>
            <person name="Brun A."/>
            <person name="Danchin E.G.J."/>
            <person name="Duchaussoy F."/>
            <person name="Gibon J."/>
            <person name="Kohler A."/>
            <person name="Lindquist E."/>
            <person name="Pereda V."/>
            <person name="Salamov A."/>
            <person name="Shapiro H.J."/>
            <person name="Wuyts J."/>
            <person name="Blaudez D."/>
            <person name="Buee M."/>
            <person name="Brokstein P."/>
            <person name="Canbaeck B."/>
            <person name="Cohen D."/>
            <person name="Courty P.E."/>
            <person name="Coutinho P.M."/>
            <person name="Delaruelle C."/>
            <person name="Detter J.C."/>
            <person name="Deveau A."/>
            <person name="DiFazio S."/>
            <person name="Duplessis S."/>
            <person name="Fraissinet-Tachet L."/>
            <person name="Lucic E."/>
            <person name="Frey-Klett P."/>
            <person name="Fourrey C."/>
            <person name="Feussner I."/>
            <person name="Gay G."/>
            <person name="Grimwood J."/>
            <person name="Hoegger P.J."/>
            <person name="Jain P."/>
            <person name="Kilaru S."/>
            <person name="Labbe J."/>
            <person name="Lin Y.C."/>
            <person name="Legue V."/>
            <person name="Le Tacon F."/>
            <person name="Marmeisse R."/>
            <person name="Melayah D."/>
            <person name="Montanini B."/>
            <person name="Muratet M."/>
            <person name="Nehls U."/>
            <person name="Niculita-Hirzel H."/>
            <person name="Oudot-Le Secq M.P."/>
            <person name="Peter M."/>
            <person name="Quesneville H."/>
            <person name="Rajashekar B."/>
            <person name="Reich M."/>
            <person name="Rouhier N."/>
            <person name="Schmutz J."/>
            <person name="Yin T."/>
            <person name="Chalot M."/>
            <person name="Henrissat B."/>
            <person name="Kuees U."/>
            <person name="Lucas S."/>
            <person name="Van de Peer Y."/>
            <person name="Podila G.K."/>
            <person name="Polle A."/>
            <person name="Pukkila P.J."/>
            <person name="Richardson P.M."/>
            <person name="Rouze P."/>
            <person name="Sanders I.R."/>
            <person name="Stajich J.E."/>
            <person name="Tunlid A."/>
            <person name="Tuskan G."/>
            <person name="Grigoriev I.V."/>
        </authorList>
    </citation>
    <scope>NUCLEOTIDE SEQUENCE [LARGE SCALE GENOMIC DNA]</scope>
    <source>
        <strain evidence="5">S238N-H82 / ATCC MYA-4686</strain>
    </source>
</reference>
<dbReference type="EMBL" id="DS547126">
    <property type="protein sequence ID" value="EDR03033.1"/>
    <property type="molecule type" value="Genomic_DNA"/>
</dbReference>
<dbReference type="KEGG" id="lbc:LACBIDRAFT_333045"/>
<evidence type="ECO:0000313" key="2">
    <source>
        <dbReference type="EMBL" id="EDR01572.1"/>
    </source>
</evidence>
<dbReference type="RefSeq" id="XP_001887648.1">
    <property type="nucleotide sequence ID" value="XM_001887613.1"/>
</dbReference>
<feature type="compositionally biased region" description="Basic residues" evidence="1">
    <location>
        <begin position="1"/>
        <end position="11"/>
    </location>
</feature>
<evidence type="ECO:0000313" key="5">
    <source>
        <dbReference type="Proteomes" id="UP000001194"/>
    </source>
</evidence>
<dbReference type="GeneID" id="6081808"/>
<sequence>MARRSSGKRKASTPPSARSASLSADESDTVSDNTKPVAKRLRLTSPARVKQAALAKVASSSKSGSSSKGLAGFAALINSSSLSAARKETNQGLRSGSSKSSRGPSKAAAGKVDDTIFSVGTIVFLIVGVMANKAAKLDDATSFLPAYALQSDVDISSVALTGMKQSGLCVTKSSGFDFHPDDSYPILDTKLQALFPKLFTWLWKAEPDDATTSSWLICMKPPRRNLAVYSDDRLPTGMDIIDACWCLPPDTLSGMDANFLPMLVTRYPVPAATLLEWKPRISLAQDPVVNKDSDVDDTDNDTPSPTLSAIPLPCTQRSLRPRHVRSEDEVEQDIISISSMSDGESSAPAPKIPIPVTKAPTISSIEVMQDFFHSSFNFDNEENPWVPRA</sequence>
<protein>
    <submittedName>
        <fullName evidence="4">Predicted protein</fullName>
    </submittedName>
</protein>
<evidence type="ECO:0000313" key="4">
    <source>
        <dbReference type="EMBL" id="EDR11729.1"/>
    </source>
</evidence>
<dbReference type="GeneID" id="6073063"/>
<evidence type="ECO:0000313" key="3">
    <source>
        <dbReference type="EMBL" id="EDR03033.1"/>
    </source>
</evidence>
<dbReference type="EMBL" id="DS547095">
    <property type="protein sequence ID" value="EDR11729.1"/>
    <property type="molecule type" value="Genomic_DNA"/>
</dbReference>
<gene>
    <name evidence="4" type="ORF">LACBIDRAFT_324491</name>
    <name evidence="3" type="ORF">LACBIDRAFT_331754</name>
    <name evidence="2" type="ORF">LACBIDRAFT_333045</name>
</gene>
<dbReference type="GeneID" id="6083401"/>
<dbReference type="OrthoDB" id="2921601at2759"/>
<accession>B0D1Z7</accession>
<feature type="compositionally biased region" description="Polar residues" evidence="1">
    <location>
        <begin position="13"/>
        <end position="34"/>
    </location>
</feature>
<dbReference type="EMBL" id="DS547137">
    <property type="protein sequence ID" value="EDR01572.1"/>
    <property type="molecule type" value="Genomic_DNA"/>
</dbReference>
<feature type="region of interest" description="Disordered" evidence="1">
    <location>
        <begin position="288"/>
        <end position="310"/>
    </location>
</feature>
<dbReference type="KEGG" id="lbc:LACBIDRAFT_324491"/>
<dbReference type="InParanoid" id="B0D1Z7"/>
<keyword evidence="5" id="KW-1185">Reference proteome</keyword>
<feature type="region of interest" description="Disordered" evidence="1">
    <location>
        <begin position="1"/>
        <end position="45"/>
    </location>
</feature>